<evidence type="ECO:0000256" key="5">
    <source>
        <dbReference type="ARBA" id="ARBA00022777"/>
    </source>
</evidence>
<dbReference type="Pfam" id="PF00069">
    <property type="entry name" value="Pkinase"/>
    <property type="match status" value="1"/>
</dbReference>
<dbReference type="EC" id="2.7.12.2" evidence="8"/>
<dbReference type="InterPro" id="IPR000719">
    <property type="entry name" value="Prot_kinase_dom"/>
</dbReference>
<keyword evidence="1 13" id="KW-0723">Serine/threonine-protein kinase</keyword>
<comment type="catalytic activity">
    <reaction evidence="9">
        <text>L-seryl-[protein] + ATP = O-phospho-L-seryl-[protein] + ADP + H(+)</text>
        <dbReference type="Rhea" id="RHEA:17989"/>
        <dbReference type="Rhea" id="RHEA-COMP:9863"/>
        <dbReference type="Rhea" id="RHEA-COMP:11604"/>
        <dbReference type="ChEBI" id="CHEBI:15378"/>
        <dbReference type="ChEBI" id="CHEBI:29999"/>
        <dbReference type="ChEBI" id="CHEBI:30616"/>
        <dbReference type="ChEBI" id="CHEBI:83421"/>
        <dbReference type="ChEBI" id="CHEBI:456216"/>
        <dbReference type="EC" id="2.7.12.2"/>
    </reaction>
</comment>
<dbReference type="SMART" id="SM00220">
    <property type="entry name" value="S_TKc"/>
    <property type="match status" value="1"/>
</dbReference>
<name>A0AAV5CKP5_ELECO</name>
<dbReference type="GO" id="GO:0004713">
    <property type="term" value="F:protein tyrosine kinase activity"/>
    <property type="evidence" value="ECO:0007669"/>
    <property type="project" value="UniProtKB-KW"/>
</dbReference>
<dbReference type="InterPro" id="IPR011009">
    <property type="entry name" value="Kinase-like_dom_sf"/>
</dbReference>
<dbReference type="GO" id="GO:0004708">
    <property type="term" value="F:MAP kinase kinase activity"/>
    <property type="evidence" value="ECO:0007669"/>
    <property type="project" value="UniProtKB-EC"/>
</dbReference>
<dbReference type="PANTHER" id="PTHR47238:SF4">
    <property type="entry name" value="MITOGEN-ACTIVATED PROTEIN KINASE KINASE 5"/>
    <property type="match status" value="1"/>
</dbReference>
<dbReference type="PROSITE" id="PS00107">
    <property type="entry name" value="PROTEIN_KINASE_ATP"/>
    <property type="match status" value="1"/>
</dbReference>
<keyword evidence="2" id="KW-0597">Phosphoprotein</keyword>
<keyword evidence="7" id="KW-0829">Tyrosine-protein kinase</keyword>
<evidence type="ECO:0000256" key="9">
    <source>
        <dbReference type="ARBA" id="ARBA00049014"/>
    </source>
</evidence>
<evidence type="ECO:0000256" key="13">
    <source>
        <dbReference type="RuleBase" id="RU000304"/>
    </source>
</evidence>
<dbReference type="PROSITE" id="PS50011">
    <property type="entry name" value="PROTEIN_KINASE_DOM"/>
    <property type="match status" value="1"/>
</dbReference>
<dbReference type="InterPro" id="IPR017441">
    <property type="entry name" value="Protein_kinase_ATP_BS"/>
</dbReference>
<evidence type="ECO:0000256" key="7">
    <source>
        <dbReference type="ARBA" id="ARBA00023137"/>
    </source>
</evidence>
<dbReference type="Gene3D" id="3.30.200.20">
    <property type="entry name" value="Phosphorylase Kinase, domain 1"/>
    <property type="match status" value="1"/>
</dbReference>
<feature type="binding site" evidence="12">
    <location>
        <position position="45"/>
    </location>
    <ligand>
        <name>ATP</name>
        <dbReference type="ChEBI" id="CHEBI:30616"/>
    </ligand>
</feature>
<feature type="domain" description="Protein kinase" evidence="14">
    <location>
        <begin position="16"/>
        <end position="285"/>
    </location>
</feature>
<evidence type="ECO:0000256" key="2">
    <source>
        <dbReference type="ARBA" id="ARBA00022553"/>
    </source>
</evidence>
<sequence length="305" mass="33648">MMTPPQPPPEPELDDFDFIGVLGEGGFARVSKVRHRRTFDVFALKEAFFPSPDAVEEAEVLLRAASFPSPYVVQHHAVYLAPDGGLSSVLEFMDAGSLHAVLYCRDLVVRFPEPVLAEVAHRCLMGLAQLHSRGVAHLDVKPDNFLCNARGDVKINDFNASRILYGLAGEKLLVATDMGTHAYFSPERFDPDALADPRAAMAADVWGLGLTVLELFLGRAPVVTEAEDKKKAEDWKKAICDREPPFSVPEDVHASPELRDFVAACLHKDPTRRARVPYLLKHTFVTNRDAAAASAALRHIIMENL</sequence>
<dbReference type="GO" id="GO:0005524">
    <property type="term" value="F:ATP binding"/>
    <property type="evidence" value="ECO:0007669"/>
    <property type="project" value="UniProtKB-UniRule"/>
</dbReference>
<reference evidence="15" key="2">
    <citation type="submission" date="2021-12" db="EMBL/GenBank/DDBJ databases">
        <title>Resequencing data analysis of finger millet.</title>
        <authorList>
            <person name="Hatakeyama M."/>
            <person name="Aluri S."/>
            <person name="Balachadran M.T."/>
            <person name="Sivarajan S.R."/>
            <person name="Poveda L."/>
            <person name="Shimizu-Inatsugi R."/>
            <person name="Schlapbach R."/>
            <person name="Sreeman S.M."/>
            <person name="Shimizu K.K."/>
        </authorList>
    </citation>
    <scope>NUCLEOTIDE SEQUENCE</scope>
</reference>
<keyword evidence="4 12" id="KW-0547">Nucleotide-binding</keyword>
<evidence type="ECO:0000256" key="3">
    <source>
        <dbReference type="ARBA" id="ARBA00022679"/>
    </source>
</evidence>
<keyword evidence="5" id="KW-0418">Kinase</keyword>
<evidence type="ECO:0000256" key="4">
    <source>
        <dbReference type="ARBA" id="ARBA00022741"/>
    </source>
</evidence>
<dbReference type="GO" id="GO:0004674">
    <property type="term" value="F:protein serine/threonine kinase activity"/>
    <property type="evidence" value="ECO:0007669"/>
    <property type="project" value="UniProtKB-KW"/>
</dbReference>
<comment type="caution">
    <text evidence="15">The sequence shown here is derived from an EMBL/GenBank/DDBJ whole genome shotgun (WGS) entry which is preliminary data.</text>
</comment>
<dbReference type="SUPFAM" id="SSF56112">
    <property type="entry name" value="Protein kinase-like (PK-like)"/>
    <property type="match status" value="1"/>
</dbReference>
<evidence type="ECO:0000256" key="11">
    <source>
        <dbReference type="ARBA" id="ARBA00051693"/>
    </source>
</evidence>
<evidence type="ECO:0000256" key="8">
    <source>
        <dbReference type="ARBA" id="ARBA00038999"/>
    </source>
</evidence>
<keyword evidence="16" id="KW-1185">Reference proteome</keyword>
<gene>
    <name evidence="15" type="primary">ga16081</name>
    <name evidence="15" type="ORF">PR202_ga16081</name>
</gene>
<evidence type="ECO:0000256" key="6">
    <source>
        <dbReference type="ARBA" id="ARBA00022840"/>
    </source>
</evidence>
<organism evidence="15 16">
    <name type="scientific">Eleusine coracana subsp. coracana</name>
    <dbReference type="NCBI Taxonomy" id="191504"/>
    <lineage>
        <taxon>Eukaryota</taxon>
        <taxon>Viridiplantae</taxon>
        <taxon>Streptophyta</taxon>
        <taxon>Embryophyta</taxon>
        <taxon>Tracheophyta</taxon>
        <taxon>Spermatophyta</taxon>
        <taxon>Magnoliopsida</taxon>
        <taxon>Liliopsida</taxon>
        <taxon>Poales</taxon>
        <taxon>Poaceae</taxon>
        <taxon>PACMAD clade</taxon>
        <taxon>Chloridoideae</taxon>
        <taxon>Cynodonteae</taxon>
        <taxon>Eleusininae</taxon>
        <taxon>Eleusine</taxon>
    </lineage>
</organism>
<dbReference type="PANTHER" id="PTHR47238">
    <property type="entry name" value="MITOGEN-ACTIVATED PROTEIN KINASE KINASE 5"/>
    <property type="match status" value="1"/>
</dbReference>
<keyword evidence="6 12" id="KW-0067">ATP-binding</keyword>
<dbReference type="PROSITE" id="PS00108">
    <property type="entry name" value="PROTEIN_KINASE_ST"/>
    <property type="match status" value="1"/>
</dbReference>
<comment type="catalytic activity">
    <reaction evidence="10">
        <text>L-threonyl-[protein] + ATP = O-phospho-L-threonyl-[protein] + ADP + H(+)</text>
        <dbReference type="Rhea" id="RHEA:46608"/>
        <dbReference type="Rhea" id="RHEA-COMP:11060"/>
        <dbReference type="Rhea" id="RHEA-COMP:11605"/>
        <dbReference type="ChEBI" id="CHEBI:15378"/>
        <dbReference type="ChEBI" id="CHEBI:30013"/>
        <dbReference type="ChEBI" id="CHEBI:30616"/>
        <dbReference type="ChEBI" id="CHEBI:61977"/>
        <dbReference type="ChEBI" id="CHEBI:456216"/>
        <dbReference type="EC" id="2.7.12.2"/>
    </reaction>
</comment>
<dbReference type="InterPro" id="IPR008271">
    <property type="entry name" value="Ser/Thr_kinase_AS"/>
</dbReference>
<dbReference type="Proteomes" id="UP001054889">
    <property type="component" value="Unassembled WGS sequence"/>
</dbReference>
<reference evidence="15" key="1">
    <citation type="journal article" date="2018" name="DNA Res.">
        <title>Multiple hybrid de novo genome assembly of finger millet, an orphan allotetraploid crop.</title>
        <authorList>
            <person name="Hatakeyama M."/>
            <person name="Aluri S."/>
            <person name="Balachadran M.T."/>
            <person name="Sivarajan S.R."/>
            <person name="Patrignani A."/>
            <person name="Gruter S."/>
            <person name="Poveda L."/>
            <person name="Shimizu-Inatsugi R."/>
            <person name="Baeten J."/>
            <person name="Francoijs K.J."/>
            <person name="Nataraja K.N."/>
            <person name="Reddy Y.A.N."/>
            <person name="Phadnis S."/>
            <person name="Ravikumar R.L."/>
            <person name="Schlapbach R."/>
            <person name="Sreeman S.M."/>
            <person name="Shimizu K.K."/>
        </authorList>
    </citation>
    <scope>NUCLEOTIDE SEQUENCE</scope>
</reference>
<comment type="catalytic activity">
    <reaction evidence="11">
        <text>L-tyrosyl-[protein] + ATP = O-phospho-L-tyrosyl-[protein] + ADP + H(+)</text>
        <dbReference type="Rhea" id="RHEA:10596"/>
        <dbReference type="Rhea" id="RHEA-COMP:10136"/>
        <dbReference type="Rhea" id="RHEA-COMP:20101"/>
        <dbReference type="ChEBI" id="CHEBI:15378"/>
        <dbReference type="ChEBI" id="CHEBI:30616"/>
        <dbReference type="ChEBI" id="CHEBI:46858"/>
        <dbReference type="ChEBI" id="CHEBI:61978"/>
        <dbReference type="ChEBI" id="CHEBI:456216"/>
        <dbReference type="EC" id="2.7.12.2"/>
    </reaction>
</comment>
<dbReference type="InterPro" id="IPR052468">
    <property type="entry name" value="Dual_spec_MAPK_kinase"/>
</dbReference>
<evidence type="ECO:0000259" key="14">
    <source>
        <dbReference type="PROSITE" id="PS50011"/>
    </source>
</evidence>
<dbReference type="AlphaFoldDB" id="A0AAV5CKP5"/>
<evidence type="ECO:0000256" key="12">
    <source>
        <dbReference type="PROSITE-ProRule" id="PRU10141"/>
    </source>
</evidence>
<dbReference type="Gene3D" id="1.10.510.10">
    <property type="entry name" value="Transferase(Phosphotransferase) domain 1"/>
    <property type="match status" value="1"/>
</dbReference>
<proteinExistence type="inferred from homology"/>
<dbReference type="EMBL" id="BQKI01000007">
    <property type="protein sequence ID" value="GJM99022.1"/>
    <property type="molecule type" value="Genomic_DNA"/>
</dbReference>
<evidence type="ECO:0000313" key="15">
    <source>
        <dbReference type="EMBL" id="GJM99022.1"/>
    </source>
</evidence>
<comment type="similarity">
    <text evidence="13">Belongs to the protein kinase superfamily.</text>
</comment>
<evidence type="ECO:0000313" key="16">
    <source>
        <dbReference type="Proteomes" id="UP001054889"/>
    </source>
</evidence>
<accession>A0AAV5CKP5</accession>
<evidence type="ECO:0000256" key="10">
    <source>
        <dbReference type="ARBA" id="ARBA00049299"/>
    </source>
</evidence>
<keyword evidence="3" id="KW-0808">Transferase</keyword>
<protein>
    <recommendedName>
        <fullName evidence="8">mitogen-activated protein kinase kinase</fullName>
        <ecNumber evidence="8">2.7.12.2</ecNumber>
    </recommendedName>
</protein>
<evidence type="ECO:0000256" key="1">
    <source>
        <dbReference type="ARBA" id="ARBA00022527"/>
    </source>
</evidence>